<comment type="cofactor">
    <cofactor evidence="1">
        <name>Mg(2+)</name>
        <dbReference type="ChEBI" id="CHEBI:18420"/>
    </cofactor>
</comment>
<dbReference type="EC" id="2.5.1.59" evidence="3"/>
<reference evidence="14 15" key="1">
    <citation type="submission" date="2018-10" db="EMBL/GenBank/DDBJ databases">
        <title>Complete genome sequence of Malassezia restricta CBS 7877.</title>
        <authorList>
            <person name="Morand S.C."/>
            <person name="Bertignac M."/>
            <person name="Iltis A."/>
            <person name="Kolder I."/>
            <person name="Pirovano W."/>
            <person name="Jourdain R."/>
            <person name="Clavaud C."/>
        </authorList>
    </citation>
    <scope>NUCLEOTIDE SEQUENCE [LARGE SCALE GENOMIC DNA]</scope>
    <source>
        <strain evidence="14 15">CBS 7877</strain>
    </source>
</reference>
<evidence type="ECO:0000256" key="10">
    <source>
        <dbReference type="ARBA" id="ARBA00041392"/>
    </source>
</evidence>
<dbReference type="GO" id="GO:0005965">
    <property type="term" value="C:protein farnesyltransferase complex"/>
    <property type="evidence" value="ECO:0007669"/>
    <property type="project" value="TreeGrafter"/>
</dbReference>
<accession>A0A3G2S2E5</accession>
<sequence>MSYGAGLQSARSYCSGSANTHLFENMITNAAHIWHEPGNDFLDHGQAHEKRLSHTLTDDVVARQMALSSTLAEDSLGLASLCMKKTFDVLELESPFNLSKDLELFFPLCTSTSCLGPHQNVMTILSLALDPPLNLLVEKEPMKSDKALMASERLLSDAVRSTLCTIQNYYMQHFRHVSLIEATLRLHNMWPKRLDVSHLEYSVGSSTSSADLKMVILSELTDQEKDLDEEMSAFDLHAPIWKDIVPVPQNDGPEPLCPILYDPQYVRAMSLFRALREKNEGQMEVSERALALTDMLVHMNPANYTVWQCRAHVLIQMALSGQENDRLYKELDFLDTFALVNMKNYQVWYANMTLTRRQHRKLIVSILGDPSRELEFVSSVLNHDGKNYHTWAYRQWILAHFGGLGLRDESVSAVGAGQYPHFWASDIAYADKMIQNDVRNNSAYNHRWYCIFGRAMHGRSELPAEMEEVRDAEIKLHLALQPKRALSSLNERIREYIVDQDQGDAAQLPEQDRPCKTPPYALEWLFDSCVETTEQDAMSKATRLDLLARLRRADPTREKYWLYREQTLP</sequence>
<dbReference type="PROSITE" id="PS51147">
    <property type="entry name" value="PFTA"/>
    <property type="match status" value="3"/>
</dbReference>
<keyword evidence="8" id="KW-0460">Magnesium</keyword>
<evidence type="ECO:0000256" key="13">
    <source>
        <dbReference type="ARBA" id="ARBA00043219"/>
    </source>
</evidence>
<evidence type="ECO:0000256" key="12">
    <source>
        <dbReference type="ARBA" id="ARBA00043086"/>
    </source>
</evidence>
<keyword evidence="5" id="KW-0637">Prenyltransferase</keyword>
<dbReference type="Proteomes" id="UP000269793">
    <property type="component" value="Chromosome I"/>
</dbReference>
<dbReference type="VEuPathDB" id="FungiDB:DNF11_0669"/>
<evidence type="ECO:0000256" key="8">
    <source>
        <dbReference type="ARBA" id="ARBA00022842"/>
    </source>
</evidence>
<evidence type="ECO:0000313" key="15">
    <source>
        <dbReference type="Proteomes" id="UP000269793"/>
    </source>
</evidence>
<dbReference type="STRING" id="425264.A0A3G2S2E5"/>
<dbReference type="GO" id="GO:0004662">
    <property type="term" value="F:CAAX-protein geranylgeranyltransferase activity"/>
    <property type="evidence" value="ECO:0007669"/>
    <property type="project" value="UniProtKB-EC"/>
</dbReference>
<proteinExistence type="inferred from homology"/>
<evidence type="ECO:0000256" key="9">
    <source>
        <dbReference type="ARBA" id="ARBA00040965"/>
    </source>
</evidence>
<keyword evidence="7" id="KW-0677">Repeat</keyword>
<evidence type="ECO:0000256" key="4">
    <source>
        <dbReference type="ARBA" id="ARBA00012702"/>
    </source>
</evidence>
<keyword evidence="15" id="KW-1185">Reference proteome</keyword>
<evidence type="ECO:0000256" key="3">
    <source>
        <dbReference type="ARBA" id="ARBA00012700"/>
    </source>
</evidence>
<evidence type="ECO:0000256" key="11">
    <source>
        <dbReference type="ARBA" id="ARBA00042436"/>
    </source>
</evidence>
<evidence type="ECO:0000256" key="1">
    <source>
        <dbReference type="ARBA" id="ARBA00001946"/>
    </source>
</evidence>
<dbReference type="EMBL" id="CP033148">
    <property type="protein sequence ID" value="AYO41619.1"/>
    <property type="molecule type" value="Genomic_DNA"/>
</dbReference>
<dbReference type="PANTHER" id="PTHR11129:SF1">
    <property type="entry name" value="PROTEIN FARNESYLTRANSFERASE_GERANYLGERANYLTRANSFERASE TYPE-1 SUBUNIT ALPHA"/>
    <property type="match status" value="1"/>
</dbReference>
<organism evidence="14 15">
    <name type="scientific">Malassezia restricta (strain ATCC 96810 / NBRC 103918 / CBS 7877)</name>
    <name type="common">Seborrheic dermatitis infection agent</name>
    <dbReference type="NCBI Taxonomy" id="425264"/>
    <lineage>
        <taxon>Eukaryota</taxon>
        <taxon>Fungi</taxon>
        <taxon>Dikarya</taxon>
        <taxon>Basidiomycota</taxon>
        <taxon>Ustilaginomycotina</taxon>
        <taxon>Malasseziomycetes</taxon>
        <taxon>Malasseziales</taxon>
        <taxon>Malasseziaceae</taxon>
        <taxon>Malassezia</taxon>
    </lineage>
</organism>
<comment type="similarity">
    <text evidence="2">Belongs to the protein prenyltransferase subunit alpha family.</text>
</comment>
<keyword evidence="6 14" id="KW-0808">Transferase</keyword>
<dbReference type="AlphaFoldDB" id="A0A3G2S2E5"/>
<dbReference type="GO" id="GO:0004660">
    <property type="term" value="F:protein farnesyltransferase activity"/>
    <property type="evidence" value="ECO:0007669"/>
    <property type="project" value="UniProtKB-EC"/>
</dbReference>
<gene>
    <name evidence="14" type="primary">FNTA</name>
    <name evidence="14" type="ORF">DNF11_0669</name>
</gene>
<protein>
    <recommendedName>
        <fullName evidence="9">Protein farnesyltransferase/geranylgeranyltransferase type-1 subunit alpha</fullName>
        <ecNumber evidence="4">2.5.1.58</ecNumber>
        <ecNumber evidence="3">2.5.1.59</ecNumber>
    </recommendedName>
    <alternativeName>
        <fullName evidence="12">CAAX farnesyltransferase subunit alpha</fullName>
    </alternativeName>
    <alternativeName>
        <fullName evidence="11">FTase-alpha</fullName>
    </alternativeName>
    <alternativeName>
        <fullName evidence="10">Ras proteins prenyltransferase subunit alpha</fullName>
    </alternativeName>
    <alternativeName>
        <fullName evidence="13">Type I protein geranyl-geranyltransferase subunit alpha</fullName>
    </alternativeName>
</protein>
<dbReference type="InterPro" id="IPR002088">
    <property type="entry name" value="Prenyl_trans_a"/>
</dbReference>
<dbReference type="Pfam" id="PF01239">
    <property type="entry name" value="PPTA"/>
    <property type="match status" value="3"/>
</dbReference>
<name>A0A3G2S2E5_MALR7</name>
<dbReference type="EC" id="2.5.1.58" evidence="4"/>
<evidence type="ECO:0000256" key="7">
    <source>
        <dbReference type="ARBA" id="ARBA00022737"/>
    </source>
</evidence>
<dbReference type="Gene3D" id="1.25.40.120">
    <property type="entry name" value="Protein prenylyltransferase"/>
    <property type="match status" value="1"/>
</dbReference>
<evidence type="ECO:0000256" key="5">
    <source>
        <dbReference type="ARBA" id="ARBA00022602"/>
    </source>
</evidence>
<evidence type="ECO:0000313" key="14">
    <source>
        <dbReference type="EMBL" id="AYO41619.1"/>
    </source>
</evidence>
<dbReference type="GO" id="GO:0005953">
    <property type="term" value="C:CAAX-protein geranylgeranyltransferase complex"/>
    <property type="evidence" value="ECO:0007669"/>
    <property type="project" value="TreeGrafter"/>
</dbReference>
<evidence type="ECO:0000256" key="6">
    <source>
        <dbReference type="ARBA" id="ARBA00022679"/>
    </source>
</evidence>
<dbReference type="OrthoDB" id="10255768at2759"/>
<evidence type="ECO:0000256" key="2">
    <source>
        <dbReference type="ARBA" id="ARBA00006734"/>
    </source>
</evidence>
<dbReference type="SUPFAM" id="SSF48439">
    <property type="entry name" value="Protein prenylyltransferase"/>
    <property type="match status" value="1"/>
</dbReference>
<dbReference type="PANTHER" id="PTHR11129">
    <property type="entry name" value="PROTEIN FARNESYLTRANSFERASE ALPHA SUBUNIT/RAB GERANYLGERANYL TRANSFERASE ALPHA SUBUNIT"/>
    <property type="match status" value="1"/>
</dbReference>